<dbReference type="SUPFAM" id="SSF52833">
    <property type="entry name" value="Thioredoxin-like"/>
    <property type="match status" value="1"/>
</dbReference>
<dbReference type="InterPro" id="IPR036249">
    <property type="entry name" value="Thioredoxin-like_sf"/>
</dbReference>
<organism evidence="1 2">
    <name type="scientific">Marinomonas mediterranea (strain ATCC 700492 / JCM 21426 / NBRC 103028 / MMB-1)</name>
    <dbReference type="NCBI Taxonomy" id="717774"/>
    <lineage>
        <taxon>Bacteria</taxon>
        <taxon>Pseudomonadati</taxon>
        <taxon>Pseudomonadota</taxon>
        <taxon>Gammaproteobacteria</taxon>
        <taxon>Oceanospirillales</taxon>
        <taxon>Oceanospirillaceae</taxon>
        <taxon>Marinomonas</taxon>
    </lineage>
</organism>
<accession>F2JTU1</accession>
<dbReference type="EMBL" id="CP002583">
    <property type="protein sequence ID" value="ADZ92711.1"/>
    <property type="molecule type" value="Genomic_DNA"/>
</dbReference>
<reference evidence="1 2" key="1">
    <citation type="journal article" date="2012" name="Stand. Genomic Sci.">
        <title>Complete genome sequence of the melanogenic marine bacterium Marinomonas mediterranea type strain (MMB-1(T)).</title>
        <authorList>
            <person name="Lucas-Elio P."/>
            <person name="Goodwin L."/>
            <person name="Woyke T."/>
            <person name="Pitluck S."/>
            <person name="Nolan M."/>
            <person name="Kyrpides N.C."/>
            <person name="Detter J.C."/>
            <person name="Copeland A."/>
            <person name="Teshima H."/>
            <person name="Bruce D."/>
            <person name="Detter C."/>
            <person name="Tapia R."/>
            <person name="Han S."/>
            <person name="Land M.L."/>
            <person name="Ivanova N."/>
            <person name="Mikhailova N."/>
            <person name="Johnston A.W."/>
            <person name="Sanchez-Amat A."/>
        </authorList>
    </citation>
    <scope>NUCLEOTIDE SEQUENCE [LARGE SCALE GENOMIC DNA]</scope>
    <source>
        <strain evidence="2">ATCC 700492 / JCM 21426 / NBRC 103028 / MMB-1</strain>
    </source>
</reference>
<dbReference type="STRING" id="717774.Marme_3496"/>
<gene>
    <name evidence="1" type="ordered locus">Marme_3496</name>
</gene>
<evidence type="ECO:0000313" key="2">
    <source>
        <dbReference type="Proteomes" id="UP000001062"/>
    </source>
</evidence>
<dbReference type="Proteomes" id="UP000001062">
    <property type="component" value="Chromosome"/>
</dbReference>
<dbReference type="OrthoDB" id="9814618at2"/>
<dbReference type="AlphaFoldDB" id="F2JTU1"/>
<dbReference type="HOGENOM" id="CLU_2569787_0_0_6"/>
<dbReference type="RefSeq" id="WP_013662613.1">
    <property type="nucleotide sequence ID" value="NC_015276.1"/>
</dbReference>
<dbReference type="Gene3D" id="3.40.30.10">
    <property type="entry name" value="Glutaredoxin"/>
    <property type="match status" value="1"/>
</dbReference>
<name>F2JTU1_MARM1</name>
<dbReference type="PATRIC" id="fig|717774.3.peg.3599"/>
<proteinExistence type="predicted"/>
<evidence type="ECO:0000313" key="1">
    <source>
        <dbReference type="EMBL" id="ADZ92711.1"/>
    </source>
</evidence>
<sequence length="81" mass="9129">MKNYTLYCATLDGTCRLAEDTLSHHNIAFETVSVEASRSSKTSKAELICMIGLELAKVPQLFYGSEYVGNLHDLQRQFTRI</sequence>
<dbReference type="KEGG" id="mme:Marme_3496"/>
<evidence type="ECO:0008006" key="3">
    <source>
        <dbReference type="Google" id="ProtNLM"/>
    </source>
</evidence>
<protein>
    <recommendedName>
        <fullName evidence="3">Glutaredoxin</fullName>
    </recommendedName>
</protein>
<keyword evidence="2" id="KW-1185">Reference proteome</keyword>